<feature type="compositionally biased region" description="Low complexity" evidence="1">
    <location>
        <begin position="952"/>
        <end position="970"/>
    </location>
</feature>
<feature type="compositionally biased region" description="Polar residues" evidence="1">
    <location>
        <begin position="934"/>
        <end position="951"/>
    </location>
</feature>
<evidence type="ECO:0000256" key="1">
    <source>
        <dbReference type="SAM" id="MobiDB-lite"/>
    </source>
</evidence>
<gene>
    <name evidence="4" type="ORF">A4U43_C05F26090</name>
</gene>
<dbReference type="Gramene" id="ONK69727">
    <property type="protein sequence ID" value="ONK69727"/>
    <property type="gene ID" value="A4U43_C05F26090"/>
</dbReference>
<keyword evidence="2" id="KW-1133">Transmembrane helix</keyword>
<accession>A0A5P1EX32</accession>
<feature type="chain" id="PRO_5024299765" description="Bacterial Ig-like domain-containing protein" evidence="3">
    <location>
        <begin position="30"/>
        <end position="995"/>
    </location>
</feature>
<protein>
    <recommendedName>
        <fullName evidence="6">Bacterial Ig-like domain-containing protein</fullName>
    </recommendedName>
</protein>
<feature type="transmembrane region" description="Helical" evidence="2">
    <location>
        <begin position="627"/>
        <end position="648"/>
    </location>
</feature>
<reference evidence="5" key="1">
    <citation type="journal article" date="2017" name="Nat. Commun.">
        <title>The asparagus genome sheds light on the origin and evolution of a young Y chromosome.</title>
        <authorList>
            <person name="Harkess A."/>
            <person name="Zhou J."/>
            <person name="Xu C."/>
            <person name="Bowers J.E."/>
            <person name="Van der Hulst R."/>
            <person name="Ayyampalayam S."/>
            <person name="Mercati F."/>
            <person name="Riccardi P."/>
            <person name="McKain M.R."/>
            <person name="Kakrana A."/>
            <person name="Tang H."/>
            <person name="Ray J."/>
            <person name="Groenendijk J."/>
            <person name="Arikit S."/>
            <person name="Mathioni S.M."/>
            <person name="Nakano M."/>
            <person name="Shan H."/>
            <person name="Telgmann-Rauber A."/>
            <person name="Kanno A."/>
            <person name="Yue Z."/>
            <person name="Chen H."/>
            <person name="Li W."/>
            <person name="Chen Y."/>
            <person name="Xu X."/>
            <person name="Zhang Y."/>
            <person name="Luo S."/>
            <person name="Chen H."/>
            <person name="Gao J."/>
            <person name="Mao Z."/>
            <person name="Pires J.C."/>
            <person name="Luo M."/>
            <person name="Kudrna D."/>
            <person name="Wing R.A."/>
            <person name="Meyers B.C."/>
            <person name="Yi K."/>
            <person name="Kong H."/>
            <person name="Lavrijsen P."/>
            <person name="Sunseri F."/>
            <person name="Falavigna A."/>
            <person name="Ye Y."/>
            <person name="Leebens-Mack J.H."/>
            <person name="Chen G."/>
        </authorList>
    </citation>
    <scope>NUCLEOTIDE SEQUENCE [LARGE SCALE GENOMIC DNA]</scope>
    <source>
        <strain evidence="5">cv. DH0086</strain>
    </source>
</reference>
<dbReference type="PANTHER" id="PTHR34677:SF1">
    <property type="entry name" value="TRANSMEMBRANE PROTEIN"/>
    <property type="match status" value="1"/>
</dbReference>
<feature type="transmembrane region" description="Helical" evidence="2">
    <location>
        <begin position="669"/>
        <end position="689"/>
    </location>
</feature>
<feature type="signal peptide" evidence="3">
    <location>
        <begin position="1"/>
        <end position="29"/>
    </location>
</feature>
<evidence type="ECO:0008006" key="6">
    <source>
        <dbReference type="Google" id="ProtNLM"/>
    </source>
</evidence>
<keyword evidence="3" id="KW-0732">Signal</keyword>
<keyword evidence="2" id="KW-0472">Membrane</keyword>
<sequence>MGLAQRGPWLLMLLLLSWVSIFLSLKAHAGDNFNVKFVKAPLPVSSLDSAAFGFEVSEGRNGGLCSDCSLTCKLDNSTSSVCKSREVSYKGLHDGDHTFEVCTNGSLGVHCASYNWTIDTVPPTALVSADTSLTSMSNVSVHITFNKPCTGGGGFRCSSDYCSLLVYGAGHVIPSALKILQPDLQFSLVVAISTAVQYGRLVLVMDKNFCTDAAGNKFTRTSNSSFLLHIDRRNVSVQLRTHIPKKLLHLNGKPRTVEATNSHKDLRVYLYFSEPVLNSSAEIYDTLRTNTGSISPINGDSLGYRRFGYMVSILSSMSIVTVTCETSSIISRQGTPSLLPNPVTFLYDAQRPTVKLSTTSHKKTRAHNIPVLIKFVKPVFDFNSSSISVSGGHLLSFHDISRSVYRMEVYADDSIVSIVVPENTTVDVAGNKNLASNLLQLRHYSVPTVSSVVSTITTVVFAATSMAAILLTVSTANLLSSELFSKPVTYLISEPSRNLVRIACHIQVFALTRWLAVSLPIDYYEFARGIEWSIPYLSLPWEIEGFGSFTKDSTSPFATYSELWEKMWPSRFSPLDDKILGNSSIYGTPLTPMEYRLFLEDQNMQPEAELIMGPQNFDWWKYFGRNMFWLAVIGGGLMVLHAVLLLISKLKRKKSEEQKEFGALVFPRFEIFLLILALPCICQASAAIIKGRSTAGIAVGVILFGISAFLLLSLLLFLSIGITFGKLLHYKEVHQEGQLPPWFQELVRISLGPGIHSTGYQQTSRTSTLIILSISAFQLFFLVLKKPFIKKRVQFVEIVTVVSELFVFAASLVILEHDFSESGEKTLGFVMLGAFIISFVTQLINEWYSLYSQVVRLSPSDAKFITGLKTAVIGILFFVLPSRVVSELSRELYEGKSPGTGTSTGEKPWMRQLRELAKESFSKEEEWTVGVKDPSSSKSGFWSRMDPSTSKSGFWSGNRSGSSSVTSSSDFKSKGDLKTKSKGLYKDLEAIFSSK</sequence>
<evidence type="ECO:0000256" key="3">
    <source>
        <dbReference type="SAM" id="SignalP"/>
    </source>
</evidence>
<evidence type="ECO:0000256" key="2">
    <source>
        <dbReference type="SAM" id="Phobius"/>
    </source>
</evidence>
<feature type="transmembrane region" description="Helical" evidence="2">
    <location>
        <begin position="864"/>
        <end position="880"/>
    </location>
</feature>
<dbReference type="PANTHER" id="PTHR34677">
    <property type="match status" value="1"/>
</dbReference>
<keyword evidence="2" id="KW-0812">Transmembrane</keyword>
<dbReference type="AlphaFoldDB" id="A0A5P1EX32"/>
<proteinExistence type="predicted"/>
<evidence type="ECO:0000313" key="5">
    <source>
        <dbReference type="Proteomes" id="UP000243459"/>
    </source>
</evidence>
<evidence type="ECO:0000313" key="4">
    <source>
        <dbReference type="EMBL" id="ONK69727.1"/>
    </source>
</evidence>
<dbReference type="EMBL" id="CM007385">
    <property type="protein sequence ID" value="ONK69727.1"/>
    <property type="molecule type" value="Genomic_DNA"/>
</dbReference>
<feature type="transmembrane region" description="Helical" evidence="2">
    <location>
        <begin position="695"/>
        <end position="718"/>
    </location>
</feature>
<feature type="transmembrane region" description="Helical" evidence="2">
    <location>
        <begin position="769"/>
        <end position="789"/>
    </location>
</feature>
<keyword evidence="5" id="KW-1185">Reference proteome</keyword>
<dbReference type="OMA" id="LIKFMKP"/>
<dbReference type="Proteomes" id="UP000243459">
    <property type="component" value="Chromosome 5"/>
</dbReference>
<feature type="transmembrane region" description="Helical" evidence="2">
    <location>
        <begin position="827"/>
        <end position="844"/>
    </location>
</feature>
<name>A0A5P1EX32_ASPOF</name>
<organism evidence="4 5">
    <name type="scientific">Asparagus officinalis</name>
    <name type="common">Garden asparagus</name>
    <dbReference type="NCBI Taxonomy" id="4686"/>
    <lineage>
        <taxon>Eukaryota</taxon>
        <taxon>Viridiplantae</taxon>
        <taxon>Streptophyta</taxon>
        <taxon>Embryophyta</taxon>
        <taxon>Tracheophyta</taxon>
        <taxon>Spermatophyta</taxon>
        <taxon>Magnoliopsida</taxon>
        <taxon>Liliopsida</taxon>
        <taxon>Asparagales</taxon>
        <taxon>Asparagaceae</taxon>
        <taxon>Asparagoideae</taxon>
        <taxon>Asparagus</taxon>
    </lineage>
</organism>
<feature type="transmembrane region" description="Helical" evidence="2">
    <location>
        <begin position="795"/>
        <end position="815"/>
    </location>
</feature>
<feature type="region of interest" description="Disordered" evidence="1">
    <location>
        <begin position="931"/>
        <end position="978"/>
    </location>
</feature>